<keyword evidence="1" id="KW-0472">Membrane</keyword>
<organism evidence="2 3">
    <name type="scientific">Candidatus Collierbacteria bacterium RIFCSPHIGHO2_01_FULL_50_25</name>
    <dbReference type="NCBI Taxonomy" id="1817722"/>
    <lineage>
        <taxon>Bacteria</taxon>
        <taxon>Candidatus Collieribacteriota</taxon>
    </lineage>
</organism>
<feature type="transmembrane region" description="Helical" evidence="1">
    <location>
        <begin position="12"/>
        <end position="36"/>
    </location>
</feature>
<keyword evidence="1" id="KW-0812">Transmembrane</keyword>
<dbReference type="AlphaFoldDB" id="A0A1F5EUM5"/>
<dbReference type="Proteomes" id="UP000177979">
    <property type="component" value="Unassembled WGS sequence"/>
</dbReference>
<keyword evidence="1" id="KW-1133">Transmembrane helix</keyword>
<accession>A0A1F5EUM5</accession>
<name>A0A1F5EUM5_9BACT</name>
<evidence type="ECO:0000313" key="2">
    <source>
        <dbReference type="EMBL" id="OGD71093.1"/>
    </source>
</evidence>
<evidence type="ECO:0000313" key="3">
    <source>
        <dbReference type="Proteomes" id="UP000177979"/>
    </source>
</evidence>
<protein>
    <submittedName>
        <fullName evidence="2">Uncharacterized protein</fullName>
    </submittedName>
</protein>
<evidence type="ECO:0000256" key="1">
    <source>
        <dbReference type="SAM" id="Phobius"/>
    </source>
</evidence>
<dbReference type="STRING" id="1817722.A2703_01490"/>
<comment type="caution">
    <text evidence="2">The sequence shown here is derived from an EMBL/GenBank/DDBJ whole genome shotgun (WGS) entry which is preliminary data.</text>
</comment>
<proteinExistence type="predicted"/>
<gene>
    <name evidence="2" type="ORF">A2703_01490</name>
</gene>
<dbReference type="EMBL" id="MFAG01000041">
    <property type="protein sequence ID" value="OGD71093.1"/>
    <property type="molecule type" value="Genomic_DNA"/>
</dbReference>
<reference evidence="2 3" key="1">
    <citation type="journal article" date="2016" name="Nat. Commun.">
        <title>Thousands of microbial genomes shed light on interconnected biogeochemical processes in an aquifer system.</title>
        <authorList>
            <person name="Anantharaman K."/>
            <person name="Brown C.T."/>
            <person name="Hug L.A."/>
            <person name="Sharon I."/>
            <person name="Castelle C.J."/>
            <person name="Probst A.J."/>
            <person name="Thomas B.C."/>
            <person name="Singh A."/>
            <person name="Wilkins M.J."/>
            <person name="Karaoz U."/>
            <person name="Brodie E.L."/>
            <person name="Williams K.H."/>
            <person name="Hubbard S.S."/>
            <person name="Banfield J.F."/>
        </authorList>
    </citation>
    <scope>NUCLEOTIDE SEQUENCE [LARGE SCALE GENOMIC DNA]</scope>
</reference>
<sequence>MRARQKKYTSPIYLSLLHFLPSLLLLGLVAIGIMSLKTGEQGAVLGSQTTLPQIKTETVEDRLGKLMEVARTVKSEAVEQAEMELRN</sequence>